<dbReference type="STRING" id="2316362.A0A4Q2D951"/>
<proteinExistence type="inferred from homology"/>
<dbReference type="InterPro" id="IPR036291">
    <property type="entry name" value="NAD(P)-bd_dom_sf"/>
</dbReference>
<protein>
    <recommendedName>
        <fullName evidence="5">Ornithine cyclodeaminase</fullName>
    </recommendedName>
</protein>
<dbReference type="GO" id="GO:0005737">
    <property type="term" value="C:cytoplasm"/>
    <property type="evidence" value="ECO:0007669"/>
    <property type="project" value="TreeGrafter"/>
</dbReference>
<evidence type="ECO:0000313" key="3">
    <source>
        <dbReference type="EMBL" id="RXW15462.1"/>
    </source>
</evidence>
<dbReference type="PANTHER" id="PTHR13812">
    <property type="entry name" value="KETIMINE REDUCTASE MU-CRYSTALLIN"/>
    <property type="match status" value="1"/>
</dbReference>
<dbReference type="SUPFAM" id="SSF51735">
    <property type="entry name" value="NAD(P)-binding Rossmann-fold domains"/>
    <property type="match status" value="1"/>
</dbReference>
<comment type="caution">
    <text evidence="3">The sequence shown here is derived from an EMBL/GenBank/DDBJ whole genome shotgun (WGS) entry which is preliminary data.</text>
</comment>
<dbReference type="Gene3D" id="3.40.50.720">
    <property type="entry name" value="NAD(P)-binding Rossmann-like Domain"/>
    <property type="match status" value="1"/>
</dbReference>
<evidence type="ECO:0000313" key="4">
    <source>
        <dbReference type="Proteomes" id="UP000290288"/>
    </source>
</evidence>
<dbReference type="AlphaFoldDB" id="A0A4Q2D951"/>
<dbReference type="PANTHER" id="PTHR13812:SF19">
    <property type="entry name" value="KETIMINE REDUCTASE MU-CRYSTALLIN"/>
    <property type="match status" value="1"/>
</dbReference>
<sequence>MSLRVLSGTDVERISSNFEPTELQCLMAQVFDAVTSLASTLSPKNSPMAGRSNTPRSTTQTPHRTTISTENHHVLFMPARMAADTAEYSDSGVRASGTSVKIVSVPKSSSPGGLPATTLVLDEHNGSVKAMVNARKLTALRNAAGQLIYLFTFKSMLDLPNTGSLLSTSLAFTNGTPRRIVAFGAGNQIEAHVNLYLRFFHGIQNCTIVNRTANDRFKFLVQRLSSSFPQVQFTPLENLSAAAEVEEEVSSADVIICATSSAIPLFPSRWVRAGTQIVLVGSYTPEMQEIDTDLVKRATLPHFQGRESNAKPLLVVDSWDACSKEAGELIKANLSRDDVRELGEMLPRDSSGRLDLDHLNTLLLSKQATEPLDIDRQPDFTGPVTIFKSVGIGLQDVAIASAVVQKAEELGIGTVVDGYDD</sequence>
<organism evidence="3 4">
    <name type="scientific">Candolleomyces aberdarensis</name>
    <dbReference type="NCBI Taxonomy" id="2316362"/>
    <lineage>
        <taxon>Eukaryota</taxon>
        <taxon>Fungi</taxon>
        <taxon>Dikarya</taxon>
        <taxon>Basidiomycota</taxon>
        <taxon>Agaricomycotina</taxon>
        <taxon>Agaricomycetes</taxon>
        <taxon>Agaricomycetidae</taxon>
        <taxon>Agaricales</taxon>
        <taxon>Agaricineae</taxon>
        <taxon>Psathyrellaceae</taxon>
        <taxon>Candolleomyces</taxon>
    </lineage>
</organism>
<gene>
    <name evidence="3" type="ORF">EST38_g10392</name>
</gene>
<dbReference type="Pfam" id="PF02423">
    <property type="entry name" value="OCD_Mu_crystall"/>
    <property type="match status" value="1"/>
</dbReference>
<evidence type="ECO:0000256" key="2">
    <source>
        <dbReference type="SAM" id="MobiDB-lite"/>
    </source>
</evidence>
<accession>A0A4Q2D951</accession>
<evidence type="ECO:0000256" key="1">
    <source>
        <dbReference type="ARBA" id="ARBA00008903"/>
    </source>
</evidence>
<evidence type="ECO:0008006" key="5">
    <source>
        <dbReference type="Google" id="ProtNLM"/>
    </source>
</evidence>
<dbReference type="Proteomes" id="UP000290288">
    <property type="component" value="Unassembled WGS sequence"/>
</dbReference>
<feature type="region of interest" description="Disordered" evidence="2">
    <location>
        <begin position="40"/>
        <end position="66"/>
    </location>
</feature>
<dbReference type="EMBL" id="SDEE01000550">
    <property type="protein sequence ID" value="RXW15462.1"/>
    <property type="molecule type" value="Genomic_DNA"/>
</dbReference>
<comment type="similarity">
    <text evidence="1">Belongs to the ornithine cyclodeaminase/mu-crystallin family.</text>
</comment>
<name>A0A4Q2D951_9AGAR</name>
<keyword evidence="4" id="KW-1185">Reference proteome</keyword>
<dbReference type="OrthoDB" id="41492at2759"/>
<dbReference type="InterPro" id="IPR023401">
    <property type="entry name" value="ODC_N"/>
</dbReference>
<reference evidence="3 4" key="1">
    <citation type="submission" date="2019-01" db="EMBL/GenBank/DDBJ databases">
        <title>Draft genome sequence of Psathyrella aberdarensis IHI B618.</title>
        <authorList>
            <person name="Buettner E."/>
            <person name="Kellner H."/>
        </authorList>
    </citation>
    <scope>NUCLEOTIDE SEQUENCE [LARGE SCALE GENOMIC DNA]</scope>
    <source>
        <strain evidence="3 4">IHI B618</strain>
    </source>
</reference>
<dbReference type="InterPro" id="IPR003462">
    <property type="entry name" value="ODC_Mu_crystall"/>
</dbReference>
<dbReference type="Gene3D" id="3.30.1780.10">
    <property type="entry name" value="ornithine cyclodeaminase, domain 1"/>
    <property type="match status" value="1"/>
</dbReference>